<dbReference type="PANTHER" id="PTHR14097">
    <property type="entry name" value="OXIDOREDUCTASE HTATIP2"/>
    <property type="match status" value="1"/>
</dbReference>
<dbReference type="SUPFAM" id="SSF51735">
    <property type="entry name" value="NAD(P)-binding Rossmann-fold domains"/>
    <property type="match status" value="1"/>
</dbReference>
<dbReference type="Proteomes" id="UP001345691">
    <property type="component" value="Unassembled WGS sequence"/>
</dbReference>
<evidence type="ECO:0000313" key="2">
    <source>
        <dbReference type="Proteomes" id="UP001345691"/>
    </source>
</evidence>
<dbReference type="Gene3D" id="3.40.50.720">
    <property type="entry name" value="NAD(P)-binding Rossmann-like Domain"/>
    <property type="match status" value="1"/>
</dbReference>
<sequence length="125" mass="13796">MKVIVVGATGAAGHQVVLQCIETPQISSVVVLSRLPIDKALSQNPKVHVILNHNFLFYPPALLEQLKGSQCCIWCLAYRVQDFPEVETMENVILDFPLAAADAIIRKNISNGQKFHFVFCSGNSM</sequence>
<organism evidence="1 2">
    <name type="scientific">Exophiala sideris</name>
    <dbReference type="NCBI Taxonomy" id="1016849"/>
    <lineage>
        <taxon>Eukaryota</taxon>
        <taxon>Fungi</taxon>
        <taxon>Dikarya</taxon>
        <taxon>Ascomycota</taxon>
        <taxon>Pezizomycotina</taxon>
        <taxon>Eurotiomycetes</taxon>
        <taxon>Chaetothyriomycetidae</taxon>
        <taxon>Chaetothyriales</taxon>
        <taxon>Herpotrichiellaceae</taxon>
        <taxon>Exophiala</taxon>
    </lineage>
</organism>
<dbReference type="PANTHER" id="PTHR14097:SF8">
    <property type="entry name" value="NAD(P)-BINDING DOMAIN-CONTAINING PROTEIN"/>
    <property type="match status" value="1"/>
</dbReference>
<dbReference type="EMBL" id="JAVRRF010000017">
    <property type="protein sequence ID" value="KAK5056931.1"/>
    <property type="molecule type" value="Genomic_DNA"/>
</dbReference>
<evidence type="ECO:0008006" key="3">
    <source>
        <dbReference type="Google" id="ProtNLM"/>
    </source>
</evidence>
<comment type="caution">
    <text evidence="1">The sequence shown here is derived from an EMBL/GenBank/DDBJ whole genome shotgun (WGS) entry which is preliminary data.</text>
</comment>
<gene>
    <name evidence="1" type="ORF">LTR69_007569</name>
</gene>
<name>A0ABR0J5M7_9EURO</name>
<dbReference type="InterPro" id="IPR036291">
    <property type="entry name" value="NAD(P)-bd_dom_sf"/>
</dbReference>
<proteinExistence type="predicted"/>
<evidence type="ECO:0000313" key="1">
    <source>
        <dbReference type="EMBL" id="KAK5056931.1"/>
    </source>
</evidence>
<keyword evidence="2" id="KW-1185">Reference proteome</keyword>
<accession>A0ABR0J5M7</accession>
<protein>
    <recommendedName>
        <fullName evidence="3">NAD(P)-binding domain-containing protein</fullName>
    </recommendedName>
</protein>
<reference evidence="1 2" key="1">
    <citation type="submission" date="2023-08" db="EMBL/GenBank/DDBJ databases">
        <title>Black Yeasts Isolated from many extreme environments.</title>
        <authorList>
            <person name="Coleine C."/>
            <person name="Stajich J.E."/>
            <person name="Selbmann L."/>
        </authorList>
    </citation>
    <scope>NUCLEOTIDE SEQUENCE [LARGE SCALE GENOMIC DNA]</scope>
    <source>
        <strain evidence="1 2">CCFEE 6328</strain>
    </source>
</reference>